<evidence type="ECO:0000313" key="2">
    <source>
        <dbReference type="Proteomes" id="UP000000263"/>
    </source>
</evidence>
<dbReference type="STRING" id="383372.Rcas_1050"/>
<dbReference type="eggNOG" id="COG4334">
    <property type="taxonomic scope" value="Bacteria"/>
</dbReference>
<keyword evidence="2" id="KW-1185">Reference proteome</keyword>
<dbReference type="EMBL" id="CP000804">
    <property type="protein sequence ID" value="ABU57152.1"/>
    <property type="molecule type" value="Genomic_DNA"/>
</dbReference>
<accession>A7NI52</accession>
<dbReference type="KEGG" id="rca:Rcas_1050"/>
<dbReference type="InterPro" id="IPR016888">
    <property type="entry name" value="UCP028498"/>
</dbReference>
<protein>
    <recommendedName>
        <fullName evidence="3">DUF2255 family protein</fullName>
    </recommendedName>
</protein>
<sequence>MPLWTYEELDKIGNAEELAIAPRQRNGALRKPLPVWAVRVNDNLYVRSYRGRTGAWFRAAQAIHEGRIWTGGVEKDVVFVEETDPVINDQIDVVYRATYGRSPYVTPMVTLETRATTLRMMPHIAETDAREG</sequence>
<evidence type="ECO:0000313" key="1">
    <source>
        <dbReference type="EMBL" id="ABU57152.1"/>
    </source>
</evidence>
<organism evidence="1 2">
    <name type="scientific">Roseiflexus castenholzii (strain DSM 13941 / HLO8)</name>
    <dbReference type="NCBI Taxonomy" id="383372"/>
    <lineage>
        <taxon>Bacteria</taxon>
        <taxon>Bacillati</taxon>
        <taxon>Chloroflexota</taxon>
        <taxon>Chloroflexia</taxon>
        <taxon>Chloroflexales</taxon>
        <taxon>Roseiflexineae</taxon>
        <taxon>Roseiflexaceae</taxon>
        <taxon>Roseiflexus</taxon>
    </lineage>
</organism>
<evidence type="ECO:0008006" key="3">
    <source>
        <dbReference type="Google" id="ProtNLM"/>
    </source>
</evidence>
<dbReference type="AlphaFoldDB" id="A7NI52"/>
<dbReference type="Pfam" id="PF10012">
    <property type="entry name" value="DUF2255"/>
    <property type="match status" value="1"/>
</dbReference>
<dbReference type="RefSeq" id="WP_012119582.1">
    <property type="nucleotide sequence ID" value="NC_009767.1"/>
</dbReference>
<dbReference type="Proteomes" id="UP000000263">
    <property type="component" value="Chromosome"/>
</dbReference>
<name>A7NI52_ROSCS</name>
<dbReference type="OrthoDB" id="162563at2"/>
<proteinExistence type="predicted"/>
<gene>
    <name evidence="1" type="ordered locus">Rcas_1050</name>
</gene>
<reference evidence="1 2" key="1">
    <citation type="submission" date="2007-08" db="EMBL/GenBank/DDBJ databases">
        <title>Complete sequence of Roseiflexus castenholzii DSM 13941.</title>
        <authorList>
            <consortium name="US DOE Joint Genome Institute"/>
            <person name="Copeland A."/>
            <person name="Lucas S."/>
            <person name="Lapidus A."/>
            <person name="Barry K."/>
            <person name="Glavina del Rio T."/>
            <person name="Dalin E."/>
            <person name="Tice H."/>
            <person name="Pitluck S."/>
            <person name="Thompson L.S."/>
            <person name="Brettin T."/>
            <person name="Bruce D."/>
            <person name="Detter J.C."/>
            <person name="Han C."/>
            <person name="Tapia R."/>
            <person name="Schmutz J."/>
            <person name="Larimer F."/>
            <person name="Land M."/>
            <person name="Hauser L."/>
            <person name="Kyrpides N."/>
            <person name="Mikhailova N."/>
            <person name="Bryant D.A."/>
            <person name="Hanada S."/>
            <person name="Tsukatani Y."/>
            <person name="Richardson P."/>
        </authorList>
    </citation>
    <scope>NUCLEOTIDE SEQUENCE [LARGE SCALE GENOMIC DNA]</scope>
    <source>
        <strain evidence="2">DSM 13941 / HLO8</strain>
    </source>
</reference>
<dbReference type="HOGENOM" id="CLU_133265_1_0_0"/>